<evidence type="ECO:0000259" key="1">
    <source>
        <dbReference type="PROSITE" id="PS50873"/>
    </source>
</evidence>
<reference evidence="3" key="1">
    <citation type="submission" date="2021-01" db="EMBL/GenBank/DDBJ databases">
        <authorList>
            <person name="Corre E."/>
            <person name="Pelletier E."/>
            <person name="Niang G."/>
            <person name="Scheremetjew M."/>
            <person name="Finn R."/>
            <person name="Kale V."/>
            <person name="Holt S."/>
            <person name="Cochrane G."/>
            <person name="Meng A."/>
            <person name="Brown T."/>
            <person name="Cohen L."/>
        </authorList>
    </citation>
    <scope>NUCLEOTIDE SEQUENCE</scope>
    <source>
        <strain evidence="3">CCMP3346</strain>
    </source>
</reference>
<gene>
    <name evidence="2" type="ORF">VBRA1451_LOCUS26700</name>
    <name evidence="3" type="ORF">VBRA1451_LOCUS26702</name>
</gene>
<dbReference type="PROSITE" id="PS50873">
    <property type="entry name" value="PEROXIDASE_4"/>
    <property type="match status" value="1"/>
</dbReference>
<name>A0A6U4II94_9ALVE</name>
<protein>
    <recommendedName>
        <fullName evidence="1">Plant heme peroxidase family profile domain-containing protein</fullName>
    </recommendedName>
</protein>
<dbReference type="AlphaFoldDB" id="A0A6U4II94"/>
<dbReference type="EMBL" id="HBGB01045358">
    <property type="protein sequence ID" value="CAD9071617.1"/>
    <property type="molecule type" value="Transcribed_RNA"/>
</dbReference>
<dbReference type="CDD" id="cd22997">
    <property type="entry name" value="GT_LH"/>
    <property type="match status" value="1"/>
</dbReference>
<proteinExistence type="predicted"/>
<dbReference type="EMBL" id="HBGB01045360">
    <property type="protein sequence ID" value="CAD9071619.1"/>
    <property type="molecule type" value="Transcribed_RNA"/>
</dbReference>
<dbReference type="GO" id="GO:0004601">
    <property type="term" value="F:peroxidase activity"/>
    <property type="evidence" value="ECO:0007669"/>
    <property type="project" value="InterPro"/>
</dbReference>
<accession>A0A6U4II94</accession>
<dbReference type="InterPro" id="IPR050757">
    <property type="entry name" value="Collagen_mod_GT25"/>
</dbReference>
<evidence type="ECO:0000313" key="2">
    <source>
        <dbReference type="EMBL" id="CAD9071617.1"/>
    </source>
</evidence>
<dbReference type="PANTHER" id="PTHR10730:SF45">
    <property type="entry name" value="PROCOLLAGEN-LYSINE,2-OXOGLUTARATE 5-DIOXYGENASE"/>
    <property type="match status" value="1"/>
</dbReference>
<dbReference type="GO" id="GO:0020037">
    <property type="term" value="F:heme binding"/>
    <property type="evidence" value="ECO:0007669"/>
    <property type="project" value="InterPro"/>
</dbReference>
<organism evidence="3">
    <name type="scientific">Vitrella brassicaformis</name>
    <dbReference type="NCBI Taxonomy" id="1169539"/>
    <lineage>
        <taxon>Eukaryota</taxon>
        <taxon>Sar</taxon>
        <taxon>Alveolata</taxon>
        <taxon>Colpodellida</taxon>
        <taxon>Vitrellaceae</taxon>
        <taxon>Vitrella</taxon>
    </lineage>
</organism>
<feature type="domain" description="Plant heme peroxidase family profile" evidence="1">
    <location>
        <begin position="48"/>
        <end position="246"/>
    </location>
</feature>
<dbReference type="PANTHER" id="PTHR10730">
    <property type="entry name" value="PROCOLLAGEN-LYSINE,2-OXOGLUTARATE 5-DIOXYGENASE/GLYCOSYLTRANSFERASE 25 FAMILY MEMBER"/>
    <property type="match status" value="1"/>
</dbReference>
<sequence length="754" mass="85761">MTRLRRFCLFLVALVMSILALSRILYLSKKVLPLRNMSLCQFPCHSTPETTSCVDLPEGAPRDTMVDLTRGMPGASGDVPRFVLITVVSDGHVEGYQSLKRSAEYFDVPFVALGLEEEWGGFGTKLTTLKAWLAQQEPNLLVMFTDGHDTLVRVPREELLRRVRTMLPDNKTIVFASDRHPWPDPSLGERYPRPARNRESFNYEDQYRYLCSGQYVGRASALSLALQRWTDEGAKEDADDQLYYTLRYLNDDIGHGVQIHLDYDRYLFQGLQQLKEWEWQLSPALYDSDDGRGTVEGLTFTRRDGLPAAAMVHGNSGSGKELVFHLSNYEAGAWSKEEGSKWHTRDESSPYVQPLMVLAVLCKDSPFIDDFVRGLEEMKLDYKKTILFIWRDPKCRLELDKGFTARFADVIEETKDKKVTEAQSHAFQIAHKSNAMHVFLLDSTYIVQRPDVIQQLVQDNLTAVIPFAEAPDDPVMPSNFLLSVKEFVPEKDYYKLATRQRRGLWRVRCWIKSALIRSEAFRSVESAFKRCSSDKRPSDLGDEMCVCKEFRKQPYWSIILDNRHVYGEILGNGTRVDSDEAMQLHAPDFFEAAHHPTLWDRRYLAAHTKPGGAVTVVCTGVFAVDIFNQRFCDDLSSVAGGSHSTRGAKEGIREIQWHAGGFGGQWTAVWNRHVAPRLASLPHEATNTIAPREPGEVDALVRSLSEGRKGGRITEAYLRLKYLPCSKQIQHSKHSTSGWLVKHPEGRALWLCWS</sequence>
<dbReference type="InterPro" id="IPR057589">
    <property type="entry name" value="GT_PLOD"/>
</dbReference>
<dbReference type="GO" id="GO:0006979">
    <property type="term" value="P:response to oxidative stress"/>
    <property type="evidence" value="ECO:0007669"/>
    <property type="project" value="InterPro"/>
</dbReference>
<evidence type="ECO:0000313" key="3">
    <source>
        <dbReference type="EMBL" id="CAD9071619.1"/>
    </source>
</evidence>
<dbReference type="InterPro" id="IPR002016">
    <property type="entry name" value="Haem_peroxidase"/>
</dbReference>
<dbReference type="Pfam" id="PF25342">
    <property type="entry name" value="GT_PLOD"/>
    <property type="match status" value="1"/>
</dbReference>